<sequence>MLASRTATRAAARSVRARAPLRANARQFASAESQASPTLSSAGGNSQAIIGGLAGGSLVFLAGYGYYHTSGAKSMVNAASATKAELNKLTKGLQASAPEPNEALKWLRSAATSYAAFIPGAKSYVDSTFNDLDKVQAKHGDEVDKIVNNAYNELKEASKSGATMQTATKAWTILENAMSELGRLASDSASEILDNHPQLKEKVGGNLDQLKSLADSYGPEAKKELDATYKQIKDVLKSGFSADSLSKIQKVIEEKTEKIKGMGDEAWKKGLEQAKPYLDKNPEVKKVVEENADSFKKGNVTEALQKISSALYSNNPESLKSYIKEAGEKAKQKGADLRFDLEKYAKMIPGGEEILPKLKKLQEVAQSRGDDAEQILKGAYKDVQDVLQKRTAEAENLADEAKKDTKN</sequence>
<dbReference type="AlphaFoldDB" id="A0A1L7X3R6"/>
<dbReference type="EMBL" id="FJOG01000014">
    <property type="protein sequence ID" value="CZR59637.1"/>
    <property type="molecule type" value="Genomic_DNA"/>
</dbReference>
<dbReference type="STRING" id="576137.A0A1L7X3R6"/>
<evidence type="ECO:0000313" key="1">
    <source>
        <dbReference type="EMBL" id="CZR59637.1"/>
    </source>
</evidence>
<keyword evidence="2" id="KW-1185">Reference proteome</keyword>
<gene>
    <name evidence="1" type="ORF">PAC_09531</name>
</gene>
<proteinExistence type="predicted"/>
<dbReference type="Proteomes" id="UP000184330">
    <property type="component" value="Unassembled WGS sequence"/>
</dbReference>
<accession>A0A1L7X3R6</accession>
<organism evidence="1 2">
    <name type="scientific">Phialocephala subalpina</name>
    <dbReference type="NCBI Taxonomy" id="576137"/>
    <lineage>
        <taxon>Eukaryota</taxon>
        <taxon>Fungi</taxon>
        <taxon>Dikarya</taxon>
        <taxon>Ascomycota</taxon>
        <taxon>Pezizomycotina</taxon>
        <taxon>Leotiomycetes</taxon>
        <taxon>Helotiales</taxon>
        <taxon>Mollisiaceae</taxon>
        <taxon>Phialocephala</taxon>
        <taxon>Phialocephala fortinii species complex</taxon>
    </lineage>
</organism>
<reference evidence="1 2" key="1">
    <citation type="submission" date="2016-03" db="EMBL/GenBank/DDBJ databases">
        <authorList>
            <person name="Ploux O."/>
        </authorList>
    </citation>
    <scope>NUCLEOTIDE SEQUENCE [LARGE SCALE GENOMIC DNA]</scope>
    <source>
        <strain evidence="1 2">UAMH 11012</strain>
    </source>
</reference>
<evidence type="ECO:0008006" key="3">
    <source>
        <dbReference type="Google" id="ProtNLM"/>
    </source>
</evidence>
<protein>
    <recommendedName>
        <fullName evidence="3">Apolipoprotein/apolipophorin</fullName>
    </recommendedName>
</protein>
<name>A0A1L7X3R6_9HELO</name>
<dbReference type="OrthoDB" id="3883941at2759"/>
<evidence type="ECO:0000313" key="2">
    <source>
        <dbReference type="Proteomes" id="UP000184330"/>
    </source>
</evidence>